<keyword evidence="6" id="KW-0966">Cell projection</keyword>
<dbReference type="Pfam" id="PF14782">
    <property type="entry name" value="BBS2_GAE"/>
    <property type="match status" value="1"/>
</dbReference>
<feature type="domain" description="BBS2 hairpin" evidence="11">
    <location>
        <begin position="513"/>
        <end position="609"/>
    </location>
</feature>
<dbReference type="GO" id="GO:0043005">
    <property type="term" value="C:neuron projection"/>
    <property type="evidence" value="ECO:0007669"/>
    <property type="project" value="TreeGrafter"/>
</dbReference>
<dbReference type="Pfam" id="PF14783">
    <property type="entry name" value="BBS2_Mid"/>
    <property type="match status" value="1"/>
</dbReference>
<evidence type="ECO:0000256" key="1">
    <source>
        <dbReference type="ARBA" id="ARBA00004138"/>
    </source>
</evidence>
<dbReference type="GO" id="GO:0016020">
    <property type="term" value="C:membrane"/>
    <property type="evidence" value="ECO:0007669"/>
    <property type="project" value="TreeGrafter"/>
</dbReference>
<dbReference type="InterPro" id="IPR015943">
    <property type="entry name" value="WD40/YVTN_repeat-like_dom_sf"/>
</dbReference>
<dbReference type="Pfam" id="PF23353">
    <property type="entry name" value="BBS2_hp"/>
    <property type="match status" value="1"/>
</dbReference>
<organism evidence="12">
    <name type="scientific">Diabrotica virgifera virgifera</name>
    <name type="common">western corn rootworm</name>
    <dbReference type="NCBI Taxonomy" id="50390"/>
    <lineage>
        <taxon>Eukaryota</taxon>
        <taxon>Metazoa</taxon>
        <taxon>Ecdysozoa</taxon>
        <taxon>Arthropoda</taxon>
        <taxon>Hexapoda</taxon>
        <taxon>Insecta</taxon>
        <taxon>Pterygota</taxon>
        <taxon>Neoptera</taxon>
        <taxon>Endopterygota</taxon>
        <taxon>Coleoptera</taxon>
        <taxon>Polyphaga</taxon>
        <taxon>Cucujiformia</taxon>
        <taxon>Chrysomeloidea</taxon>
        <taxon>Chrysomelidae</taxon>
        <taxon>Galerucinae</taxon>
        <taxon>Diabroticina</taxon>
        <taxon>Diabroticites</taxon>
        <taxon>Diabrotica</taxon>
    </lineage>
</organism>
<accession>A0A6P7FNM8</accession>
<evidence type="ECO:0000256" key="5">
    <source>
        <dbReference type="ARBA" id="ARBA00023212"/>
    </source>
</evidence>
<dbReference type="RefSeq" id="XP_028137949.1">
    <property type="nucleotide sequence ID" value="XM_028282148.1"/>
</dbReference>
<protein>
    <submittedName>
        <fullName evidence="12">Bardet-Biedl syndrome 2 protein homolog</fullName>
    </submittedName>
</protein>
<feature type="domain" description="Ciliary BBSome complex subunit 2 middle region" evidence="9">
    <location>
        <begin position="166"/>
        <end position="244"/>
    </location>
</feature>
<evidence type="ECO:0000259" key="9">
    <source>
        <dbReference type="Pfam" id="PF14783"/>
    </source>
</evidence>
<evidence type="ECO:0000313" key="12">
    <source>
        <dbReference type="RefSeq" id="XP_028137949.1"/>
    </source>
</evidence>
<dbReference type="Gene3D" id="2.130.10.10">
    <property type="entry name" value="YVTN repeat-like/Quinoprotein amine dehydrogenase"/>
    <property type="match status" value="1"/>
</dbReference>
<dbReference type="InterPro" id="IPR055380">
    <property type="entry name" value="BBS2_hp_dom"/>
</dbReference>
<evidence type="ECO:0000259" key="8">
    <source>
        <dbReference type="Pfam" id="PF14782"/>
    </source>
</evidence>
<name>A0A6P7FNM8_DIAVI</name>
<sequence length="644" mass="72527">MDKIVRPVFTLELNYKIVPGLVTIGKYDGTHPCITAATTTDKVLIHSPHRRNNSTTGRVFWSESNKEIANLNINQTITCLTVGVILPDDEKDILLIGTSTHILAYHVHDNKDVLYKECPDGVKSIAVGSFKDIKNVIMVGGNSSVHGYNNQGTEIFWTAVGDIATSLIFMDYNQDGQNELIVSSEDFNIRIFDKDRMLAEHVETEVVTNLLALPENRFAYSVSNGTVGVYEQEVRLWRVKVIKGYTTTKVLTTNKGSESDQNLIRELLAQKQSLLMELKHYDVNTKYNENIFYETESYENSGVIPANTRLELAISTNSTDPKPHVELYLCTNNSTIIRATIIFAEGIFSGETHVIHPPVSKLKSQLLVPLFLPKDSPVDIHVKVLIGYPNSCQFHVYEITRQLPRFSMYSLKEPGRNSRSDSYVEFKINERLQRICMWINQNFLLPNDIEFDSGPNLTLSLKCLRNDTDLDLVFEISGKITIYTSNISLAADIIQSIAAYLNIGNLESSASFPQEEEKVSTLMGKLQDIQNARLRLETDVADRTSQIRALIVQADDCRINNLNALPDQYKELMTINAELINGYNIRLQNYNEGVETMKTLNSIIQKASRLRVGSKSSNMINFCRTCLNNNSAEGLLKVIKTGEM</sequence>
<dbReference type="GO" id="GO:0036064">
    <property type="term" value="C:ciliary basal body"/>
    <property type="evidence" value="ECO:0007669"/>
    <property type="project" value="TreeGrafter"/>
</dbReference>
<keyword evidence="3" id="KW-0963">Cytoplasm</keyword>
<dbReference type="PANTHER" id="PTHR32465:SF0">
    <property type="entry name" value="BARDET-BIEDL SYNDROME 2 PROTEIN"/>
    <property type="match status" value="1"/>
</dbReference>
<dbReference type="Pfam" id="PF23350">
    <property type="entry name" value="BBS2_pf"/>
    <property type="match status" value="1"/>
</dbReference>
<feature type="domain" description="Ciliary BBSome complex subunit 2 N-terminal" evidence="7">
    <location>
        <begin position="23"/>
        <end position="128"/>
    </location>
</feature>
<dbReference type="InterPro" id="IPR036322">
    <property type="entry name" value="WD40_repeat_dom_sf"/>
</dbReference>
<dbReference type="GO" id="GO:0034464">
    <property type="term" value="C:BBSome"/>
    <property type="evidence" value="ECO:0007669"/>
    <property type="project" value="InterPro"/>
</dbReference>
<feature type="domain" description="BBS2 GAE" evidence="8">
    <location>
        <begin position="322"/>
        <end position="406"/>
    </location>
</feature>
<evidence type="ECO:0000256" key="4">
    <source>
        <dbReference type="ARBA" id="ARBA00023069"/>
    </source>
</evidence>
<dbReference type="AlphaFoldDB" id="A0A6P7FNM8"/>
<proteinExistence type="predicted"/>
<dbReference type="GO" id="GO:0031514">
    <property type="term" value="C:motile cilium"/>
    <property type="evidence" value="ECO:0007669"/>
    <property type="project" value="TreeGrafter"/>
</dbReference>
<reference evidence="12" key="1">
    <citation type="submission" date="2025-08" db="UniProtKB">
        <authorList>
            <consortium name="RefSeq"/>
        </authorList>
    </citation>
    <scope>IDENTIFICATION</scope>
    <source>
        <tissue evidence="12">Whole insect</tissue>
    </source>
</reference>
<evidence type="ECO:0000259" key="11">
    <source>
        <dbReference type="Pfam" id="PF23353"/>
    </source>
</evidence>
<feature type="domain" description="BBS2 platform" evidence="10">
    <location>
        <begin position="420"/>
        <end position="501"/>
    </location>
</feature>
<dbReference type="InterPro" id="IPR016616">
    <property type="entry name" value="Bardet-Biedl_syndrome_2_prot"/>
</dbReference>
<gene>
    <name evidence="12" type="primary">LOC114332363</name>
</gene>
<keyword evidence="4" id="KW-0969">Cilium</keyword>
<dbReference type="GO" id="GO:1905515">
    <property type="term" value="P:non-motile cilium assembly"/>
    <property type="evidence" value="ECO:0007669"/>
    <property type="project" value="InterPro"/>
</dbReference>
<evidence type="ECO:0000256" key="3">
    <source>
        <dbReference type="ARBA" id="ARBA00022490"/>
    </source>
</evidence>
<evidence type="ECO:0000256" key="2">
    <source>
        <dbReference type="ARBA" id="ARBA00004245"/>
    </source>
</evidence>
<dbReference type="InterPro" id="IPR055379">
    <property type="entry name" value="BBS2_pf_dom"/>
</dbReference>
<dbReference type="PANTHER" id="PTHR32465">
    <property type="entry name" value="BARDET-BIEDL SYNDROME 2 PROTEIN"/>
    <property type="match status" value="1"/>
</dbReference>
<evidence type="ECO:0000259" key="10">
    <source>
        <dbReference type="Pfam" id="PF23350"/>
    </source>
</evidence>
<keyword evidence="5" id="KW-0206">Cytoskeleton</keyword>
<dbReference type="OrthoDB" id="2120021at2759"/>
<dbReference type="Pfam" id="PF14781">
    <property type="entry name" value="BBS2_N"/>
    <property type="match status" value="1"/>
</dbReference>
<dbReference type="InterPro" id="IPR029333">
    <property type="entry name" value="BBS2_GAE_dom"/>
</dbReference>
<comment type="subcellular location">
    <subcellularLocation>
        <location evidence="1">Cell projection</location>
        <location evidence="1">Cilium</location>
    </subcellularLocation>
    <subcellularLocation>
        <location evidence="2">Cytoplasm</location>
        <location evidence="2">Cytoskeleton</location>
    </subcellularLocation>
</comment>
<dbReference type="SUPFAM" id="SSF50978">
    <property type="entry name" value="WD40 repeat-like"/>
    <property type="match status" value="1"/>
</dbReference>
<dbReference type="InterPro" id="IPR029429">
    <property type="entry name" value="BBS2_Mid"/>
</dbReference>
<dbReference type="InParanoid" id="A0A6P7FNM8"/>
<evidence type="ECO:0000259" key="7">
    <source>
        <dbReference type="Pfam" id="PF14781"/>
    </source>
</evidence>
<evidence type="ECO:0000256" key="6">
    <source>
        <dbReference type="ARBA" id="ARBA00023273"/>
    </source>
</evidence>
<dbReference type="InterPro" id="IPR029430">
    <property type="entry name" value="BBS2_N"/>
</dbReference>